<dbReference type="STRING" id="6205.A0A0R3WMN0"/>
<proteinExistence type="predicted"/>
<name>A0A0R3WMN0_HYDTA</name>
<evidence type="ECO:0000313" key="1">
    <source>
        <dbReference type="WBParaSite" id="TTAC_0000201801-mRNA-1"/>
    </source>
</evidence>
<dbReference type="AlphaFoldDB" id="A0A0R3WMN0"/>
<sequence length="209" mass="24348">LPIFYSFCVNFPIAIRSFVASIIQSSLNRIYDNEIGVLSDEPKRQVDYSITFPTQSEYDAYNLIDAPLEKMLTPSKQPDESAWMPNAKLQEMSSVPPNIDWPTNEEFTPELGADKINLYIKDSCNILMRHLFRSRRDNFLMKSWDLTCGWVKRQSTCAMLSKRSARRTDKDLSPDICILNFRPGEHVFNEEWLKMVLEYKAKLGERLCF</sequence>
<dbReference type="WBParaSite" id="TTAC_0000201801-mRNA-1">
    <property type="protein sequence ID" value="TTAC_0000201801-mRNA-1"/>
    <property type="gene ID" value="TTAC_0000201801"/>
</dbReference>
<protein>
    <submittedName>
        <fullName evidence="1">RanBD1 domain-containing protein</fullName>
    </submittedName>
</protein>
<accession>A0A0R3WMN0</accession>
<reference evidence="1" key="1">
    <citation type="submission" date="2017-02" db="UniProtKB">
        <authorList>
            <consortium name="WormBaseParasite"/>
        </authorList>
    </citation>
    <scope>IDENTIFICATION</scope>
</reference>
<organism evidence="1">
    <name type="scientific">Hydatigena taeniaeformis</name>
    <name type="common">Feline tapeworm</name>
    <name type="synonym">Taenia taeniaeformis</name>
    <dbReference type="NCBI Taxonomy" id="6205"/>
    <lineage>
        <taxon>Eukaryota</taxon>
        <taxon>Metazoa</taxon>
        <taxon>Spiralia</taxon>
        <taxon>Lophotrochozoa</taxon>
        <taxon>Platyhelminthes</taxon>
        <taxon>Cestoda</taxon>
        <taxon>Eucestoda</taxon>
        <taxon>Cyclophyllidea</taxon>
        <taxon>Taeniidae</taxon>
        <taxon>Hydatigera</taxon>
    </lineage>
</organism>